<protein>
    <submittedName>
        <fullName evidence="1">Uncharacterized protein</fullName>
    </submittedName>
</protein>
<organism evidence="1">
    <name type="scientific">Cuerna arida</name>
    <dbReference type="NCBI Taxonomy" id="1464854"/>
    <lineage>
        <taxon>Eukaryota</taxon>
        <taxon>Metazoa</taxon>
        <taxon>Ecdysozoa</taxon>
        <taxon>Arthropoda</taxon>
        <taxon>Hexapoda</taxon>
        <taxon>Insecta</taxon>
        <taxon>Pterygota</taxon>
        <taxon>Neoptera</taxon>
        <taxon>Paraneoptera</taxon>
        <taxon>Hemiptera</taxon>
        <taxon>Auchenorrhyncha</taxon>
        <taxon>Membracoidea</taxon>
        <taxon>Cicadellidae</taxon>
        <taxon>Cicadellinae</taxon>
        <taxon>Proconiini</taxon>
        <taxon>Cuerna</taxon>
    </lineage>
</organism>
<feature type="non-terminal residue" evidence="1">
    <location>
        <position position="1"/>
    </location>
</feature>
<accession>A0A1B6FV87</accession>
<reference evidence="1" key="1">
    <citation type="submission" date="2015-11" db="EMBL/GenBank/DDBJ databases">
        <title>De novo transcriptome assembly of four potential Pierce s Disease insect vectors from Arizona vineyards.</title>
        <authorList>
            <person name="Tassone E.E."/>
        </authorList>
    </citation>
    <scope>NUCLEOTIDE SEQUENCE</scope>
</reference>
<proteinExistence type="predicted"/>
<evidence type="ECO:0000313" key="1">
    <source>
        <dbReference type="EMBL" id="JAS54108.1"/>
    </source>
</evidence>
<sequence length="178" mass="20781">FSKDNAVEVTQKYLSKGHTQMECDSVHATIENKIKGKQIFVPFEYVQHTLSARKKPGPYEAKYVTHEFFKDFTVLDYLKTIRPGVEASDPKVVDLKALKFTPNEEVFFKLDFDSQFQKLPVREVRKARVVREAKVHEGPLPKLFKIRLPIKSRKWNDLQSLKKSIPKDFHGFFDNLPK</sequence>
<name>A0A1B6FV87_9HEMI</name>
<gene>
    <name evidence="1" type="ORF">g.1884</name>
</gene>
<dbReference type="AlphaFoldDB" id="A0A1B6FV87"/>
<dbReference type="EMBL" id="GECZ01015661">
    <property type="protein sequence ID" value="JAS54108.1"/>
    <property type="molecule type" value="Transcribed_RNA"/>
</dbReference>